<proteinExistence type="predicted"/>
<keyword evidence="3" id="KW-1185">Reference proteome</keyword>
<dbReference type="EnsemblMetazoa" id="AMAM003204-RA">
    <property type="protein sequence ID" value="AMAM003204-PA"/>
    <property type="gene ID" value="AMAM003204"/>
</dbReference>
<evidence type="ECO:0000256" key="1">
    <source>
        <dbReference type="SAM" id="SignalP"/>
    </source>
</evidence>
<name>A0A182SB18_9DIPT</name>
<keyword evidence="1" id="KW-0732">Signal</keyword>
<dbReference type="VEuPathDB" id="VectorBase:AMAM003204"/>
<reference evidence="2" key="2">
    <citation type="submission" date="2020-05" db="UniProtKB">
        <authorList>
            <consortium name="EnsemblMetazoa"/>
        </authorList>
    </citation>
    <scope>IDENTIFICATION</scope>
    <source>
        <strain evidence="2">maculatus3</strain>
    </source>
</reference>
<protein>
    <submittedName>
        <fullName evidence="2">Uncharacterized protein</fullName>
    </submittedName>
</protein>
<feature type="signal peptide" evidence="1">
    <location>
        <begin position="1"/>
        <end position="22"/>
    </location>
</feature>
<evidence type="ECO:0000313" key="3">
    <source>
        <dbReference type="Proteomes" id="UP000075901"/>
    </source>
</evidence>
<dbReference type="AlphaFoldDB" id="A0A182SB18"/>
<feature type="chain" id="PRO_5008135671" evidence="1">
    <location>
        <begin position="23"/>
        <end position="366"/>
    </location>
</feature>
<organism evidence="2 3">
    <name type="scientific">Anopheles maculatus</name>
    <dbReference type="NCBI Taxonomy" id="74869"/>
    <lineage>
        <taxon>Eukaryota</taxon>
        <taxon>Metazoa</taxon>
        <taxon>Ecdysozoa</taxon>
        <taxon>Arthropoda</taxon>
        <taxon>Hexapoda</taxon>
        <taxon>Insecta</taxon>
        <taxon>Pterygota</taxon>
        <taxon>Neoptera</taxon>
        <taxon>Endopterygota</taxon>
        <taxon>Diptera</taxon>
        <taxon>Nematocera</taxon>
        <taxon>Culicoidea</taxon>
        <taxon>Culicidae</taxon>
        <taxon>Anophelinae</taxon>
        <taxon>Anopheles</taxon>
        <taxon>Anopheles maculatus group</taxon>
    </lineage>
</organism>
<dbReference type="Proteomes" id="UP000075901">
    <property type="component" value="Unassembled WGS sequence"/>
</dbReference>
<accession>A0A182SB18</accession>
<reference evidence="3" key="1">
    <citation type="submission" date="2013-09" db="EMBL/GenBank/DDBJ databases">
        <title>The Genome Sequence of Anopheles maculatus species B.</title>
        <authorList>
            <consortium name="The Broad Institute Genomics Platform"/>
            <person name="Neafsey D.E."/>
            <person name="Besansky N."/>
            <person name="Howell P."/>
            <person name="Walton C."/>
            <person name="Young S.K."/>
            <person name="Zeng Q."/>
            <person name="Gargeya S."/>
            <person name="Fitzgerald M."/>
            <person name="Haas B."/>
            <person name="Abouelleil A."/>
            <person name="Allen A.W."/>
            <person name="Alvarado L."/>
            <person name="Arachchi H.M."/>
            <person name="Berlin A.M."/>
            <person name="Chapman S.B."/>
            <person name="Gainer-Dewar J."/>
            <person name="Goldberg J."/>
            <person name="Griggs A."/>
            <person name="Gujja S."/>
            <person name="Hansen M."/>
            <person name="Howarth C."/>
            <person name="Imamovic A."/>
            <person name="Ireland A."/>
            <person name="Larimer J."/>
            <person name="McCowan C."/>
            <person name="Murphy C."/>
            <person name="Pearson M."/>
            <person name="Poon T.W."/>
            <person name="Priest M."/>
            <person name="Roberts A."/>
            <person name="Saif S."/>
            <person name="Shea T."/>
            <person name="Sisk P."/>
            <person name="Sykes S."/>
            <person name="Wortman J."/>
            <person name="Nusbaum C."/>
            <person name="Birren B."/>
        </authorList>
    </citation>
    <scope>NUCLEOTIDE SEQUENCE [LARGE SCALE GENOMIC DNA]</scope>
    <source>
        <strain evidence="3">maculatus3</strain>
    </source>
</reference>
<sequence>MVFRFVVSCLLLLVVTDTAVTGAYLEAAEASTYCTIPLSVINSESAVPTDLRASCNRRRQEYDESVKQAFEAIRGHIMRQVQATVPIRDEVRKFIANLPVISNKAQLTDSKRELDELRTRVLIAAIEAGRTPDALAQYFILGAWDRWQELVDRIYQHPRRHPRHIENLLGFIRSVPGKQDRLEFYHQLKKHMVEKKDYESYLGVMFAQDARHLVFDADGKTPLNESDVSALHTTMIDGAAGFFRRALLTGEERYDLILLDRNYPELFDIVFEPMFNITQTDMSRFSSWKMMEALCRVHRPMAKVRMFRKTAYLLVNSFKWEKQNEFYAPMLASFFEVCLPQIKTDPATKNMIIEVQNIFSRFKPRM</sequence>
<evidence type="ECO:0000313" key="2">
    <source>
        <dbReference type="EnsemblMetazoa" id="AMAM003204-PA"/>
    </source>
</evidence>